<gene>
    <name evidence="2" type="ORF">RFI_02494</name>
</gene>
<protein>
    <submittedName>
        <fullName evidence="2">Uncharacterized protein</fullName>
    </submittedName>
</protein>
<reference evidence="2 3" key="1">
    <citation type="journal article" date="2013" name="Curr. Biol.">
        <title>The Genome of the Foraminiferan Reticulomyxa filosa.</title>
        <authorList>
            <person name="Glockner G."/>
            <person name="Hulsmann N."/>
            <person name="Schleicher M."/>
            <person name="Noegel A.A."/>
            <person name="Eichinger L."/>
            <person name="Gallinger C."/>
            <person name="Pawlowski J."/>
            <person name="Sierra R."/>
            <person name="Euteneuer U."/>
            <person name="Pillet L."/>
            <person name="Moustafa A."/>
            <person name="Platzer M."/>
            <person name="Groth M."/>
            <person name="Szafranski K."/>
            <person name="Schliwa M."/>
        </authorList>
    </citation>
    <scope>NUCLEOTIDE SEQUENCE [LARGE SCALE GENOMIC DNA]</scope>
</reference>
<comment type="caution">
    <text evidence="2">The sequence shown here is derived from an EMBL/GenBank/DDBJ whole genome shotgun (WGS) entry which is preliminary data.</text>
</comment>
<organism evidence="2 3">
    <name type="scientific">Reticulomyxa filosa</name>
    <dbReference type="NCBI Taxonomy" id="46433"/>
    <lineage>
        <taxon>Eukaryota</taxon>
        <taxon>Sar</taxon>
        <taxon>Rhizaria</taxon>
        <taxon>Retaria</taxon>
        <taxon>Foraminifera</taxon>
        <taxon>Monothalamids</taxon>
        <taxon>Reticulomyxidae</taxon>
        <taxon>Reticulomyxa</taxon>
    </lineage>
</organism>
<dbReference type="Proteomes" id="UP000023152">
    <property type="component" value="Unassembled WGS sequence"/>
</dbReference>
<keyword evidence="3" id="KW-1185">Reference proteome</keyword>
<sequence length="179" mass="20935">MKKSVFSSWHDHSMQVLYEFHLKKRHVSIIGNVHFLLLLSIIFFALCAKKKKNVFNSVVNTKKKKKCYLFDVFVTVEQSEDCRVLRKHMIHQQMSDIFNMWKVQCISSFYNCCLCFFFSSQSCKYLLKKKKKKESSETKTSANSNGTETKETTRDTIFFVGGKPITRNKNRVPPGSNHL</sequence>
<proteinExistence type="predicted"/>
<dbReference type="AlphaFoldDB" id="X6P959"/>
<keyword evidence="1" id="KW-1133">Transmembrane helix</keyword>
<evidence type="ECO:0000313" key="3">
    <source>
        <dbReference type="Proteomes" id="UP000023152"/>
    </source>
</evidence>
<feature type="transmembrane region" description="Helical" evidence="1">
    <location>
        <begin position="27"/>
        <end position="47"/>
    </location>
</feature>
<keyword evidence="1" id="KW-0812">Transmembrane</keyword>
<evidence type="ECO:0000313" key="2">
    <source>
        <dbReference type="EMBL" id="ETO34599.1"/>
    </source>
</evidence>
<evidence type="ECO:0000256" key="1">
    <source>
        <dbReference type="SAM" id="Phobius"/>
    </source>
</evidence>
<name>X6P959_RETFI</name>
<accession>X6P959</accession>
<dbReference type="EMBL" id="ASPP01002434">
    <property type="protein sequence ID" value="ETO34599.1"/>
    <property type="molecule type" value="Genomic_DNA"/>
</dbReference>
<keyword evidence="1" id="KW-0472">Membrane</keyword>